<dbReference type="InterPro" id="IPR015813">
    <property type="entry name" value="Pyrv/PenolPyrv_kinase-like_dom"/>
</dbReference>
<evidence type="ECO:0000256" key="11">
    <source>
        <dbReference type="PROSITE-ProRule" id="PRU10112"/>
    </source>
</evidence>
<keyword evidence="12" id="KW-0670">Pyruvate</keyword>
<comment type="catalytic activity">
    <reaction evidence="9">
        <text>oxaloacetate + phosphate = phosphoenolpyruvate + hydrogencarbonate</text>
        <dbReference type="Rhea" id="RHEA:28370"/>
        <dbReference type="ChEBI" id="CHEBI:16452"/>
        <dbReference type="ChEBI" id="CHEBI:17544"/>
        <dbReference type="ChEBI" id="CHEBI:43474"/>
        <dbReference type="ChEBI" id="CHEBI:58702"/>
        <dbReference type="EC" id="4.1.1.31"/>
    </reaction>
</comment>
<feature type="active site" evidence="10">
    <location>
        <position position="173"/>
    </location>
</feature>
<evidence type="ECO:0000256" key="6">
    <source>
        <dbReference type="ARBA" id="ARBA00022842"/>
    </source>
</evidence>
<dbReference type="EMBL" id="KM113589">
    <property type="protein sequence ID" value="AIT70061.1"/>
    <property type="molecule type" value="mRNA"/>
</dbReference>
<dbReference type="HAMAP" id="MF_00595">
    <property type="entry name" value="PEPcase_type1"/>
    <property type="match status" value="1"/>
</dbReference>
<evidence type="ECO:0000256" key="5">
    <source>
        <dbReference type="ARBA" id="ARBA00022490"/>
    </source>
</evidence>
<dbReference type="PANTHER" id="PTHR30523:SF6">
    <property type="entry name" value="PHOSPHOENOLPYRUVATE CARBOXYLASE"/>
    <property type="match status" value="1"/>
</dbReference>
<evidence type="ECO:0000256" key="8">
    <source>
        <dbReference type="ARBA" id="ARBA00023300"/>
    </source>
</evidence>
<dbReference type="SUPFAM" id="SSF51621">
    <property type="entry name" value="Phosphoenolpyruvate/pyruvate domain"/>
    <property type="match status" value="1"/>
</dbReference>
<dbReference type="InterPro" id="IPR021135">
    <property type="entry name" value="PEP_COase"/>
</dbReference>
<keyword evidence="7" id="KW-0456">Lyase</keyword>
<accession>A0A097IUA0</accession>
<dbReference type="InterPro" id="IPR033129">
    <property type="entry name" value="PEPCASE_His_AS"/>
</dbReference>
<evidence type="ECO:0000256" key="10">
    <source>
        <dbReference type="PROSITE-ProRule" id="PRU10111"/>
    </source>
</evidence>
<dbReference type="GO" id="GO:0005829">
    <property type="term" value="C:cytosol"/>
    <property type="evidence" value="ECO:0007669"/>
    <property type="project" value="TreeGrafter"/>
</dbReference>
<comment type="subcellular location">
    <subcellularLocation>
        <location evidence="2">Cytoplasm</location>
    </subcellularLocation>
</comment>
<keyword evidence="8" id="KW-0120">Carbon dioxide fixation</keyword>
<dbReference type="FunFam" id="1.20.1440.90:FF:000001">
    <property type="entry name" value="Phosphoenolpyruvate carboxylase 1"/>
    <property type="match status" value="1"/>
</dbReference>
<evidence type="ECO:0000256" key="3">
    <source>
        <dbReference type="ARBA" id="ARBA00008346"/>
    </source>
</evidence>
<dbReference type="PROSITE" id="PS00781">
    <property type="entry name" value="PEPCASE_1"/>
    <property type="match status" value="1"/>
</dbReference>
<comment type="similarity">
    <text evidence="3">Belongs to the PEPCase type 1 family.</text>
</comment>
<gene>
    <name evidence="12" type="primary">pepc</name>
</gene>
<protein>
    <recommendedName>
        <fullName evidence="4">phosphoenolpyruvate carboxylase</fullName>
        <ecNumber evidence="4">4.1.1.31</ecNumber>
    </recommendedName>
</protein>
<name>A0A097IUA0_9FLOR</name>
<dbReference type="NCBIfam" id="NF000584">
    <property type="entry name" value="PRK00009.1"/>
    <property type="match status" value="1"/>
</dbReference>
<dbReference type="GO" id="GO:0006099">
    <property type="term" value="P:tricarboxylic acid cycle"/>
    <property type="evidence" value="ECO:0007669"/>
    <property type="project" value="InterPro"/>
</dbReference>
<organism evidence="12">
    <name type="scientific">Gymnogongrus flabelliformis</name>
    <dbReference type="NCBI Taxonomy" id="38507"/>
    <lineage>
        <taxon>Eukaryota</taxon>
        <taxon>Rhodophyta</taxon>
        <taxon>Florideophyceae</taxon>
        <taxon>Rhodymeniophycidae</taxon>
        <taxon>Gigartinales</taxon>
        <taxon>Phyllophoraceae</taxon>
        <taxon>Gymnogongrus</taxon>
    </lineage>
</organism>
<dbReference type="PRINTS" id="PR00150">
    <property type="entry name" value="PEPCARBXLASE"/>
</dbReference>
<feature type="active site" evidence="11">
    <location>
        <position position="620"/>
    </location>
</feature>
<dbReference type="GO" id="GO:0008964">
    <property type="term" value="F:phosphoenolpyruvate carboxylase activity"/>
    <property type="evidence" value="ECO:0007669"/>
    <property type="project" value="UniProtKB-EC"/>
</dbReference>
<evidence type="ECO:0000256" key="7">
    <source>
        <dbReference type="ARBA" id="ARBA00023239"/>
    </source>
</evidence>
<evidence type="ECO:0000313" key="12">
    <source>
        <dbReference type="EMBL" id="AIT70061.1"/>
    </source>
</evidence>
<evidence type="ECO:0000256" key="4">
    <source>
        <dbReference type="ARBA" id="ARBA00012305"/>
    </source>
</evidence>
<evidence type="ECO:0000256" key="2">
    <source>
        <dbReference type="ARBA" id="ARBA00004496"/>
    </source>
</evidence>
<dbReference type="GO" id="GO:0015977">
    <property type="term" value="P:carbon fixation"/>
    <property type="evidence" value="ECO:0007669"/>
    <property type="project" value="UniProtKB-KW"/>
</dbReference>
<keyword evidence="5" id="KW-0963">Cytoplasm</keyword>
<dbReference type="InterPro" id="IPR022805">
    <property type="entry name" value="PEP_COase_bac/pln-type"/>
</dbReference>
<dbReference type="PANTHER" id="PTHR30523">
    <property type="entry name" value="PHOSPHOENOLPYRUVATE CARBOXYLASE"/>
    <property type="match status" value="1"/>
</dbReference>
<evidence type="ECO:0000256" key="9">
    <source>
        <dbReference type="ARBA" id="ARBA00048995"/>
    </source>
</evidence>
<dbReference type="Gene3D" id="1.20.1440.90">
    <property type="entry name" value="Phosphoenolpyruvate/pyruvate domain"/>
    <property type="match status" value="1"/>
</dbReference>
<comment type="cofactor">
    <cofactor evidence="1">
        <name>Mg(2+)</name>
        <dbReference type="ChEBI" id="CHEBI:18420"/>
    </cofactor>
</comment>
<keyword evidence="6" id="KW-0460">Magnesium</keyword>
<dbReference type="AlphaFoldDB" id="A0A097IUA0"/>
<sequence>MVGPPTAPARTMMRAPMKGVRPLTTKSDSVDFISPLQADVKNLCDTLLFLVEKNCPPETISVLNNVKALAKVYDDSSKDEKAFANLATLIDSLRNDQLTIVGSLFSNMCNLANLAEHVHRIRRKKAFERGESSFLSHHSLEEIVADLQRSGKSLKQIRDQLCSQTVEMVLTAHPTQAVRRSLLAKLHVIAQILEANHDEYLTPEQKRNNDKILKANLLCLWRTDEVRRSKPKPEDEARNILHVIEETAWDATPTYISRMDNFFISHGLDPIPLDATPFLFGSWAGGDRDGNPFVTPAVTEEVVNINRYRAACLYLNEIENLLFDLSLHYGSDELLKYNDKITAEAEEATKARPDLNITNKIKYKEFWNYVPPTEPLRVCFSHIRDRMTATRDRYEALLDNLPPPPANPASPIYTSKDELLEPLYIMYRSLIETGDEIIAEGNLKDLIRRVHIFGLTMVKLDIRQEAEEHTNALDVITKHIGIGSYAEMDEQERINFLTQILEGKRPLIPRSHPATGKAKNVLDTFEIVSELGTEALGAYIISMCMKPSDVLAVEVLQRECSSNCGESSLPVVPLLETINALQDSTMVLGTLFENKWYRKHLETRFNSVQEVMIGYSDSGKDGGRLTSAWELYKAQEKMVECAAKHGVTLRFFHGRGGTVGRGGGPQHLAILSQPPGTVNQYLRVTIQGEVMEQDFGLPNLALRTLETYTTAVLKADLADPVVVKPEYREILDELSEVSCKKYREIVHGDARFVQYFRSATPEQELGLLNIGSRPQKRKEGGVETLRAIPWVFAWTQTRLHLPVWLGLGSALQTGMNKAGGKDLLREMYEKWPFFRSFFDLIEMVLAKADPHISSRYDDVLVKEQEQKQFGIMLRGLLVETIDLVLQVSGEHKLLDKDRVQQRAIDTRREWLTPMNLAQVELLKRWRSMSVKGVLKDGVDPEEGRVVMDALVISMKGLSSALQNTG</sequence>
<reference evidence="12" key="1">
    <citation type="journal article" date="2014" name="PLoS ONE">
        <title>Phylogeny of c4-photosynthesis enzymes based on algal transcriptomic and genomic data supports an archaeal/proteobacterial origin and multiple duplication for most c4-related genes.</title>
        <authorList>
            <person name="Chi S."/>
            <person name="Wu S."/>
            <person name="Yu J."/>
            <person name="Wang X."/>
            <person name="Tang X."/>
            <person name="Liu T."/>
        </authorList>
    </citation>
    <scope>NUCLEOTIDE SEQUENCE</scope>
    <source>
        <strain evidence="12">CKXF-2021799</strain>
    </source>
</reference>
<dbReference type="InterPro" id="IPR018129">
    <property type="entry name" value="PEP_COase_Lys_AS"/>
</dbReference>
<evidence type="ECO:0000256" key="1">
    <source>
        <dbReference type="ARBA" id="ARBA00001946"/>
    </source>
</evidence>
<dbReference type="Pfam" id="PF00311">
    <property type="entry name" value="PEPcase"/>
    <property type="match status" value="1"/>
</dbReference>
<dbReference type="PROSITE" id="PS00393">
    <property type="entry name" value="PEPCASE_2"/>
    <property type="match status" value="1"/>
</dbReference>
<proteinExistence type="evidence at transcript level"/>
<dbReference type="EC" id="4.1.1.31" evidence="4"/>